<name>A0ABR0JX03_9EURO</name>
<evidence type="ECO:0000313" key="5">
    <source>
        <dbReference type="Proteomes" id="UP001345013"/>
    </source>
</evidence>
<feature type="compositionally biased region" description="Polar residues" evidence="2">
    <location>
        <begin position="387"/>
        <end position="407"/>
    </location>
</feature>
<dbReference type="PANTHER" id="PTHR46910:SF18">
    <property type="entry name" value="ZN(II)2CYS6 TRANSCRIPTION FACTOR (EUROFUNG)"/>
    <property type="match status" value="1"/>
</dbReference>
<dbReference type="CDD" id="cd12148">
    <property type="entry name" value="fungal_TF_MHR"/>
    <property type="match status" value="1"/>
</dbReference>
<keyword evidence="5" id="KW-1185">Reference proteome</keyword>
<dbReference type="EMBL" id="JAVRRG010000266">
    <property type="protein sequence ID" value="KAK5074638.1"/>
    <property type="molecule type" value="Genomic_DNA"/>
</dbReference>
<keyword evidence="1" id="KW-0539">Nucleus</keyword>
<dbReference type="InterPro" id="IPR007219">
    <property type="entry name" value="XnlR_reg_dom"/>
</dbReference>
<dbReference type="PANTHER" id="PTHR46910">
    <property type="entry name" value="TRANSCRIPTION FACTOR PDR1"/>
    <property type="match status" value="1"/>
</dbReference>
<dbReference type="InterPro" id="IPR050987">
    <property type="entry name" value="AtrR-like"/>
</dbReference>
<evidence type="ECO:0000313" key="4">
    <source>
        <dbReference type="EMBL" id="KAK5074638.1"/>
    </source>
</evidence>
<sequence length="437" mass="48864">MAVCALSSARVRDTALFNPFWSSEDLADPPSETFYNAAIDNIPHDETPAQSLSLMKTYALLALTAIQYGNIRHMQAYLGRYHTLVEMDSLHDETNWPSTLTAVELEERRRLFWSMYTLDVFSSIVWNSVIRVREQQCNVRYTTELDDLHIDDHGYRFAASSPVSGPSPPGNASGSGASWLQGWNATTDLWRILEHATLKLQSNPTSMKTFLERSVGLEPSPPGAAIQDQVDKFYQNLPACFKDTTEISCDPARDRYGFQAANITATVQLLRMMLLASETNSIEQRCKVVSEVVNAFMRVPVAYLRAISSPLLHHLAGIGSVLGGVLGEPFNEYQYQEVRTVLLSLAQLLENLNHGIHSTKVVQKLRDLILQIDAHMISLQHQSVHVGTSRPVTTTEPSPSQTSNSGNWEELEPYMQLPADLLVDWPWKSGFMHLTGS</sequence>
<gene>
    <name evidence="4" type="ORF">LTR24_010042</name>
</gene>
<dbReference type="Proteomes" id="UP001345013">
    <property type="component" value="Unassembled WGS sequence"/>
</dbReference>
<dbReference type="Pfam" id="PF04082">
    <property type="entry name" value="Fungal_trans"/>
    <property type="match status" value="1"/>
</dbReference>
<feature type="domain" description="Xylanolytic transcriptional activator regulatory" evidence="3">
    <location>
        <begin position="32"/>
        <end position="161"/>
    </location>
</feature>
<feature type="region of interest" description="Disordered" evidence="2">
    <location>
        <begin position="387"/>
        <end position="408"/>
    </location>
</feature>
<protein>
    <recommendedName>
        <fullName evidence="3">Xylanolytic transcriptional activator regulatory domain-containing protein</fullName>
    </recommendedName>
</protein>
<evidence type="ECO:0000256" key="2">
    <source>
        <dbReference type="SAM" id="MobiDB-lite"/>
    </source>
</evidence>
<comment type="caution">
    <text evidence="4">The sequence shown here is derived from an EMBL/GenBank/DDBJ whole genome shotgun (WGS) entry which is preliminary data.</text>
</comment>
<organism evidence="4 5">
    <name type="scientific">Lithohypha guttulata</name>
    <dbReference type="NCBI Taxonomy" id="1690604"/>
    <lineage>
        <taxon>Eukaryota</taxon>
        <taxon>Fungi</taxon>
        <taxon>Dikarya</taxon>
        <taxon>Ascomycota</taxon>
        <taxon>Pezizomycotina</taxon>
        <taxon>Eurotiomycetes</taxon>
        <taxon>Chaetothyriomycetidae</taxon>
        <taxon>Chaetothyriales</taxon>
        <taxon>Trichomeriaceae</taxon>
        <taxon>Lithohypha</taxon>
    </lineage>
</organism>
<reference evidence="4 5" key="1">
    <citation type="submission" date="2023-08" db="EMBL/GenBank/DDBJ databases">
        <title>Black Yeasts Isolated from many extreme environments.</title>
        <authorList>
            <person name="Coleine C."/>
            <person name="Stajich J.E."/>
            <person name="Selbmann L."/>
        </authorList>
    </citation>
    <scope>NUCLEOTIDE SEQUENCE [LARGE SCALE GENOMIC DNA]</scope>
    <source>
        <strain evidence="4 5">CCFEE 5885</strain>
    </source>
</reference>
<evidence type="ECO:0000259" key="3">
    <source>
        <dbReference type="Pfam" id="PF04082"/>
    </source>
</evidence>
<accession>A0ABR0JX03</accession>
<evidence type="ECO:0000256" key="1">
    <source>
        <dbReference type="ARBA" id="ARBA00023242"/>
    </source>
</evidence>
<proteinExistence type="predicted"/>